<dbReference type="Proteomes" id="UP000572051">
    <property type="component" value="Unassembled WGS sequence"/>
</dbReference>
<keyword evidence="3" id="KW-0731">Sigma factor</keyword>
<evidence type="ECO:0000259" key="6">
    <source>
        <dbReference type="Pfam" id="PF04542"/>
    </source>
</evidence>
<dbReference type="RefSeq" id="WP_179824639.1">
    <property type="nucleotide sequence ID" value="NZ_JACCFS010000001.1"/>
</dbReference>
<feature type="region of interest" description="Disordered" evidence="5">
    <location>
        <begin position="106"/>
        <end position="129"/>
    </location>
</feature>
<dbReference type="InterPro" id="IPR013249">
    <property type="entry name" value="RNA_pol_sigma70_r4_t2"/>
</dbReference>
<dbReference type="InterPro" id="IPR013324">
    <property type="entry name" value="RNA_pol_sigma_r3/r4-like"/>
</dbReference>
<feature type="domain" description="RNA polymerase sigma factor 70 region 4 type 2" evidence="7">
    <location>
        <begin position="140"/>
        <end position="192"/>
    </location>
</feature>
<organism evidence="8 9">
    <name type="scientific">Nocardiopsis aegyptia</name>
    <dbReference type="NCBI Taxonomy" id="220378"/>
    <lineage>
        <taxon>Bacteria</taxon>
        <taxon>Bacillati</taxon>
        <taxon>Actinomycetota</taxon>
        <taxon>Actinomycetes</taxon>
        <taxon>Streptosporangiales</taxon>
        <taxon>Nocardiopsidaceae</taxon>
        <taxon>Nocardiopsis</taxon>
    </lineage>
</organism>
<dbReference type="InterPro" id="IPR007627">
    <property type="entry name" value="RNA_pol_sigma70_r2"/>
</dbReference>
<feature type="compositionally biased region" description="Basic and acidic residues" evidence="5">
    <location>
        <begin position="106"/>
        <end position="116"/>
    </location>
</feature>
<dbReference type="InterPro" id="IPR036388">
    <property type="entry name" value="WH-like_DNA-bd_sf"/>
</dbReference>
<sequence>MDEEAAVPREVGARPGVPAAQRLGALLREVARGDERAFGEVYDLVSPTVYGLVRRILRDPAQSEEVAQEVLVEVWRSACRYDERRGTPHAWVMTLAHRRAVDRVRSEQAATDREARAAASDTQRPYDEVAEEVTDRLEGERVRRCLDTLTELQCESVRLAYYGGYTYREVARLLSTPLGTIKTRMRDGLIRLRDCLGVEW</sequence>
<comment type="similarity">
    <text evidence="1">Belongs to the sigma-70 factor family. ECF subfamily.</text>
</comment>
<dbReference type="SUPFAM" id="SSF88946">
    <property type="entry name" value="Sigma2 domain of RNA polymerase sigma factors"/>
    <property type="match status" value="1"/>
</dbReference>
<dbReference type="AlphaFoldDB" id="A0A7Z0JBI1"/>
<accession>A0A7Z0JBI1</accession>
<keyword evidence="2" id="KW-0805">Transcription regulation</keyword>
<dbReference type="GO" id="GO:0003677">
    <property type="term" value="F:DNA binding"/>
    <property type="evidence" value="ECO:0007669"/>
    <property type="project" value="InterPro"/>
</dbReference>
<dbReference type="InterPro" id="IPR039425">
    <property type="entry name" value="RNA_pol_sigma-70-like"/>
</dbReference>
<dbReference type="CDD" id="cd06171">
    <property type="entry name" value="Sigma70_r4"/>
    <property type="match status" value="1"/>
</dbReference>
<protein>
    <submittedName>
        <fullName evidence="8">RNA polymerase sigma-70 factor (ECF subfamily)</fullName>
    </submittedName>
</protein>
<evidence type="ECO:0000259" key="7">
    <source>
        <dbReference type="Pfam" id="PF08281"/>
    </source>
</evidence>
<evidence type="ECO:0000313" key="8">
    <source>
        <dbReference type="EMBL" id="NYJ35475.1"/>
    </source>
</evidence>
<evidence type="ECO:0000256" key="2">
    <source>
        <dbReference type="ARBA" id="ARBA00023015"/>
    </source>
</evidence>
<evidence type="ECO:0000256" key="3">
    <source>
        <dbReference type="ARBA" id="ARBA00023082"/>
    </source>
</evidence>
<keyword evidence="4" id="KW-0804">Transcription</keyword>
<dbReference type="Pfam" id="PF08281">
    <property type="entry name" value="Sigma70_r4_2"/>
    <property type="match status" value="1"/>
</dbReference>
<dbReference type="InterPro" id="IPR013325">
    <property type="entry name" value="RNA_pol_sigma_r2"/>
</dbReference>
<feature type="domain" description="RNA polymerase sigma-70 region 2" evidence="6">
    <location>
        <begin position="42"/>
        <end position="108"/>
    </location>
</feature>
<dbReference type="EMBL" id="JACCFS010000001">
    <property type="protein sequence ID" value="NYJ35475.1"/>
    <property type="molecule type" value="Genomic_DNA"/>
</dbReference>
<dbReference type="NCBIfam" id="TIGR02937">
    <property type="entry name" value="sigma70-ECF"/>
    <property type="match status" value="1"/>
</dbReference>
<evidence type="ECO:0000313" key="9">
    <source>
        <dbReference type="Proteomes" id="UP000572051"/>
    </source>
</evidence>
<keyword evidence="9" id="KW-1185">Reference proteome</keyword>
<evidence type="ECO:0000256" key="5">
    <source>
        <dbReference type="SAM" id="MobiDB-lite"/>
    </source>
</evidence>
<gene>
    <name evidence="8" type="ORF">HNR10_003356</name>
</gene>
<comment type="caution">
    <text evidence="8">The sequence shown here is derived from an EMBL/GenBank/DDBJ whole genome shotgun (WGS) entry which is preliminary data.</text>
</comment>
<name>A0A7Z0JBI1_9ACTN</name>
<dbReference type="Pfam" id="PF04542">
    <property type="entry name" value="Sigma70_r2"/>
    <property type="match status" value="1"/>
</dbReference>
<dbReference type="Gene3D" id="1.10.10.10">
    <property type="entry name" value="Winged helix-like DNA-binding domain superfamily/Winged helix DNA-binding domain"/>
    <property type="match status" value="1"/>
</dbReference>
<dbReference type="InterPro" id="IPR014284">
    <property type="entry name" value="RNA_pol_sigma-70_dom"/>
</dbReference>
<reference evidence="8 9" key="1">
    <citation type="submission" date="2020-07" db="EMBL/GenBank/DDBJ databases">
        <title>Sequencing the genomes of 1000 actinobacteria strains.</title>
        <authorList>
            <person name="Klenk H.-P."/>
        </authorList>
    </citation>
    <scope>NUCLEOTIDE SEQUENCE [LARGE SCALE GENOMIC DNA]</scope>
    <source>
        <strain evidence="8 9">DSM 44442</strain>
    </source>
</reference>
<evidence type="ECO:0000256" key="4">
    <source>
        <dbReference type="ARBA" id="ARBA00023163"/>
    </source>
</evidence>
<dbReference type="SUPFAM" id="SSF88659">
    <property type="entry name" value="Sigma3 and sigma4 domains of RNA polymerase sigma factors"/>
    <property type="match status" value="1"/>
</dbReference>
<dbReference type="PANTHER" id="PTHR43133">
    <property type="entry name" value="RNA POLYMERASE ECF-TYPE SIGMA FACTO"/>
    <property type="match status" value="1"/>
</dbReference>
<proteinExistence type="inferred from homology"/>
<dbReference type="GO" id="GO:0006352">
    <property type="term" value="P:DNA-templated transcription initiation"/>
    <property type="evidence" value="ECO:0007669"/>
    <property type="project" value="InterPro"/>
</dbReference>
<evidence type="ECO:0000256" key="1">
    <source>
        <dbReference type="ARBA" id="ARBA00010641"/>
    </source>
</evidence>
<dbReference type="NCBIfam" id="NF007228">
    <property type="entry name" value="PRK09646.1"/>
    <property type="match status" value="1"/>
</dbReference>
<dbReference type="PANTHER" id="PTHR43133:SF66">
    <property type="entry name" value="ECF RNA POLYMERASE SIGMA FACTOR SIGK"/>
    <property type="match status" value="1"/>
</dbReference>
<dbReference type="Gene3D" id="1.10.1740.10">
    <property type="match status" value="1"/>
</dbReference>
<dbReference type="GO" id="GO:0016987">
    <property type="term" value="F:sigma factor activity"/>
    <property type="evidence" value="ECO:0007669"/>
    <property type="project" value="UniProtKB-KW"/>
</dbReference>